<keyword evidence="3" id="KW-0645">Protease</keyword>
<comment type="similarity">
    <text evidence="1">Belongs to the peptidase S10 family.</text>
</comment>
<sequence>MLFLGIGFACLWAGAAAQLPPKPEGVTVLKSKFHQNVTISFKEPGICETTPGVKSYSGYVHLPPGFLDDGSGERQNYPISTFFWFFEARKSPSTAPLSIWLNGGPGGSSIMGLLEENGPCFVSADSKNTHLNPWSWNSEVNMLYIDQPNQVGFSYDTLTNSTFIAHDLGMGFIPRPANFTDGVPRGNLTYRIGTAASNRLQHTANSTAHAAHALWHFAQTWFFEFPHYKPYDNRISLWTESYGGHYGPGFMGFFQEQNEKIDQGLSTEKGAHKLHLDTLGIVNGLMDLAVQGEGYIHYGYNNTYDIPIWNSSLHEALLHNWTRPGGCLDRIHTCQAALGSADPSKNLTTVCSDIDNEFCSPITTLLDRAIDVGFYDIAHPAADPFPPPHLYGFLAEESVLAALGVPVNYTAASVAVGKAFDATYDFIAGGFLDKMAHLLAAGVKVHLVYGDRDFACNWMGGEAASLAVPWTRQAEFAAAGYEPLVASDGRTEGMTRQVGNFSFTRVFQAGHEVPSYQPIASYNIFMRALGGWDIATGRRRVSEELVTIGLNDTLGIRNAAPARPKPRCYVLKPMTCTSEVWETVVKGTAIVKDYYVVGDKSDDVMGDL</sequence>
<dbReference type="Gene3D" id="3.40.50.1820">
    <property type="entry name" value="alpha/beta hydrolase"/>
    <property type="match status" value="1"/>
</dbReference>
<reference evidence="8" key="1">
    <citation type="submission" date="2023-06" db="EMBL/GenBank/DDBJ databases">
        <title>Genome-scale phylogeny and comparative genomics of the fungal order Sordariales.</title>
        <authorList>
            <consortium name="Lawrence Berkeley National Laboratory"/>
            <person name="Hensen N."/>
            <person name="Bonometti L."/>
            <person name="Westerberg I."/>
            <person name="Brannstrom I.O."/>
            <person name="Guillou S."/>
            <person name="Cros-Aarteil S."/>
            <person name="Calhoun S."/>
            <person name="Haridas S."/>
            <person name="Kuo A."/>
            <person name="Mondo S."/>
            <person name="Pangilinan J."/>
            <person name="Riley R."/>
            <person name="Labutti K."/>
            <person name="Andreopoulos B."/>
            <person name="Lipzen A."/>
            <person name="Chen C."/>
            <person name="Yanf M."/>
            <person name="Daum C."/>
            <person name="Ng V."/>
            <person name="Clum A."/>
            <person name="Steindorff A."/>
            <person name="Ohm R."/>
            <person name="Martin F."/>
            <person name="Silar P."/>
            <person name="Natvig D."/>
            <person name="Lalanne C."/>
            <person name="Gautier V."/>
            <person name="Ament-Velasquez S.L."/>
            <person name="Kruys A."/>
            <person name="Hutchinson M.I."/>
            <person name="Powell A.J."/>
            <person name="Barry K."/>
            <person name="Miller A.N."/>
            <person name="Grigoriev I.V."/>
            <person name="Debuchy R."/>
            <person name="Gladieux P."/>
            <person name="Thoren M.H."/>
            <person name="Johannesson H."/>
        </authorList>
    </citation>
    <scope>NUCLEOTIDE SEQUENCE</scope>
    <source>
        <strain evidence="8">SMH4607-1</strain>
    </source>
</reference>
<keyword evidence="9" id="KW-1185">Reference proteome</keyword>
<accession>A0AA40B1M0</accession>
<dbReference type="PANTHER" id="PTHR11802:SF189">
    <property type="entry name" value="CARBOXYPEPTIDASE"/>
    <property type="match status" value="1"/>
</dbReference>
<comment type="caution">
    <text evidence="8">The sequence shown here is derived from an EMBL/GenBank/DDBJ whole genome shotgun (WGS) entry which is preliminary data.</text>
</comment>
<dbReference type="Pfam" id="PF00450">
    <property type="entry name" value="Peptidase_S10"/>
    <property type="match status" value="1"/>
</dbReference>
<evidence type="ECO:0000256" key="4">
    <source>
        <dbReference type="ARBA" id="ARBA00022729"/>
    </source>
</evidence>
<evidence type="ECO:0000256" key="2">
    <source>
        <dbReference type="ARBA" id="ARBA00022645"/>
    </source>
</evidence>
<evidence type="ECO:0000256" key="5">
    <source>
        <dbReference type="ARBA" id="ARBA00022801"/>
    </source>
</evidence>
<dbReference type="InterPro" id="IPR033124">
    <property type="entry name" value="Ser_caboxypep_his_AS"/>
</dbReference>
<protein>
    <submittedName>
        <fullName evidence="8">Carboxypeptidase C</fullName>
    </submittedName>
</protein>
<dbReference type="InterPro" id="IPR029058">
    <property type="entry name" value="AB_hydrolase_fold"/>
</dbReference>
<organism evidence="8 9">
    <name type="scientific">Lasiosphaeris hirsuta</name>
    <dbReference type="NCBI Taxonomy" id="260670"/>
    <lineage>
        <taxon>Eukaryota</taxon>
        <taxon>Fungi</taxon>
        <taxon>Dikarya</taxon>
        <taxon>Ascomycota</taxon>
        <taxon>Pezizomycotina</taxon>
        <taxon>Sordariomycetes</taxon>
        <taxon>Sordariomycetidae</taxon>
        <taxon>Sordariales</taxon>
        <taxon>Lasiosphaeriaceae</taxon>
        <taxon>Lasiosphaeris</taxon>
    </lineage>
</organism>
<keyword evidence="6" id="KW-0325">Glycoprotein</keyword>
<evidence type="ECO:0000256" key="7">
    <source>
        <dbReference type="SAM" id="SignalP"/>
    </source>
</evidence>
<feature type="signal peptide" evidence="7">
    <location>
        <begin position="1"/>
        <end position="17"/>
    </location>
</feature>
<evidence type="ECO:0000256" key="3">
    <source>
        <dbReference type="ARBA" id="ARBA00022670"/>
    </source>
</evidence>
<dbReference type="EMBL" id="JAUKUA010000002">
    <property type="protein sequence ID" value="KAK0725933.1"/>
    <property type="molecule type" value="Genomic_DNA"/>
</dbReference>
<dbReference type="PRINTS" id="PR00724">
    <property type="entry name" value="CRBOXYPTASEC"/>
</dbReference>
<keyword evidence="4 7" id="KW-0732">Signal</keyword>
<dbReference type="InterPro" id="IPR001563">
    <property type="entry name" value="Peptidase_S10"/>
</dbReference>
<dbReference type="PANTHER" id="PTHR11802">
    <property type="entry name" value="SERINE PROTEASE FAMILY S10 SERINE CARBOXYPEPTIDASE"/>
    <property type="match status" value="1"/>
</dbReference>
<gene>
    <name evidence="8" type="ORF">B0H67DRAFT_480308</name>
</gene>
<dbReference type="SUPFAM" id="SSF53474">
    <property type="entry name" value="alpha/beta-Hydrolases"/>
    <property type="match status" value="1"/>
</dbReference>
<evidence type="ECO:0000313" key="9">
    <source>
        <dbReference type="Proteomes" id="UP001172102"/>
    </source>
</evidence>
<dbReference type="AlphaFoldDB" id="A0AA40B1M0"/>
<dbReference type="GO" id="GO:0004185">
    <property type="term" value="F:serine-type carboxypeptidase activity"/>
    <property type="evidence" value="ECO:0007669"/>
    <property type="project" value="InterPro"/>
</dbReference>
<evidence type="ECO:0000256" key="1">
    <source>
        <dbReference type="ARBA" id="ARBA00009431"/>
    </source>
</evidence>
<keyword evidence="2 8" id="KW-0121">Carboxypeptidase</keyword>
<dbReference type="GO" id="GO:0006508">
    <property type="term" value="P:proteolysis"/>
    <property type="evidence" value="ECO:0007669"/>
    <property type="project" value="UniProtKB-KW"/>
</dbReference>
<evidence type="ECO:0000256" key="6">
    <source>
        <dbReference type="ARBA" id="ARBA00023180"/>
    </source>
</evidence>
<evidence type="ECO:0000313" key="8">
    <source>
        <dbReference type="EMBL" id="KAK0725933.1"/>
    </source>
</evidence>
<dbReference type="Proteomes" id="UP001172102">
    <property type="component" value="Unassembled WGS sequence"/>
</dbReference>
<feature type="chain" id="PRO_5041425606" evidence="7">
    <location>
        <begin position="18"/>
        <end position="608"/>
    </location>
</feature>
<keyword evidence="5" id="KW-0378">Hydrolase</keyword>
<proteinExistence type="inferred from homology"/>
<dbReference type="GO" id="GO:0000324">
    <property type="term" value="C:fungal-type vacuole"/>
    <property type="evidence" value="ECO:0007669"/>
    <property type="project" value="TreeGrafter"/>
</dbReference>
<dbReference type="PROSITE" id="PS00560">
    <property type="entry name" value="CARBOXYPEPT_SER_HIS"/>
    <property type="match status" value="1"/>
</dbReference>
<name>A0AA40B1M0_9PEZI</name>